<dbReference type="PRINTS" id="PR00111">
    <property type="entry name" value="ABHYDROLASE"/>
</dbReference>
<dbReference type="PANTHER" id="PTHR46118:SF4">
    <property type="entry name" value="PROTEIN ABHD11"/>
    <property type="match status" value="1"/>
</dbReference>
<dbReference type="InterPro" id="IPR000073">
    <property type="entry name" value="AB_hydrolase_1"/>
</dbReference>
<organism evidence="3 4">
    <name type="scientific">Roseospira navarrensis</name>
    <dbReference type="NCBI Taxonomy" id="140058"/>
    <lineage>
        <taxon>Bacteria</taxon>
        <taxon>Pseudomonadati</taxon>
        <taxon>Pseudomonadota</taxon>
        <taxon>Alphaproteobacteria</taxon>
        <taxon>Rhodospirillales</taxon>
        <taxon>Rhodospirillaceae</taxon>
        <taxon>Roseospira</taxon>
    </lineage>
</organism>
<dbReference type="Pfam" id="PF00561">
    <property type="entry name" value="Abhydrolase_1"/>
    <property type="match status" value="1"/>
</dbReference>
<dbReference type="RefSeq" id="WP_153346742.1">
    <property type="nucleotide sequence ID" value="NZ_WIVE01000091.1"/>
</dbReference>
<sequence length="265" mass="28574">MPLDLPCSVVGDGPPLVILHGLFGSGRNWSRIAKHLAGQGWRVLTPDMRNHGTAPWHDAMDYPGMADDLRSLLLRDVGSEPAVVVGHSMGGKAAMWLALEDPARVRALVPVDVAPVSYPPGRSIETCAHAMEAVPLDQVTRRADADASMAEAIPDGSMRAFLLQNLELPGPDGGATRWRMNLRVLLDSLPTLTGWPIPRAGSRYDGPTLVLYGGTSDYVRTEYQEAFPPLFPNARFEAIPGAGHWVHVENPYATLAALDGFLATV</sequence>
<dbReference type="SUPFAM" id="SSF53474">
    <property type="entry name" value="alpha/beta-Hydrolases"/>
    <property type="match status" value="1"/>
</dbReference>
<gene>
    <name evidence="3" type="ORF">GHC57_17710</name>
</gene>
<accession>A0A7X1ZJ38</accession>
<comment type="caution">
    <text evidence="3">The sequence shown here is derived from an EMBL/GenBank/DDBJ whole genome shotgun (WGS) entry which is preliminary data.</text>
</comment>
<keyword evidence="4" id="KW-1185">Reference proteome</keyword>
<dbReference type="EMBL" id="WIVE01000091">
    <property type="protein sequence ID" value="MQX38357.1"/>
    <property type="molecule type" value="Genomic_DNA"/>
</dbReference>
<dbReference type="PANTHER" id="PTHR46118">
    <property type="entry name" value="PROTEIN ABHD11"/>
    <property type="match status" value="1"/>
</dbReference>
<dbReference type="OrthoDB" id="9808398at2"/>
<dbReference type="PRINTS" id="PR00412">
    <property type="entry name" value="EPOXHYDRLASE"/>
</dbReference>
<dbReference type="InterPro" id="IPR000639">
    <property type="entry name" value="Epox_hydrolase-like"/>
</dbReference>
<proteinExistence type="predicted"/>
<evidence type="ECO:0000313" key="4">
    <source>
        <dbReference type="Proteomes" id="UP000434582"/>
    </source>
</evidence>
<evidence type="ECO:0000259" key="2">
    <source>
        <dbReference type="Pfam" id="PF00561"/>
    </source>
</evidence>
<name>A0A7X1ZJ38_9PROT</name>
<keyword evidence="1 3" id="KW-0378">Hydrolase</keyword>
<dbReference type="Gene3D" id="3.40.50.1820">
    <property type="entry name" value="alpha/beta hydrolase"/>
    <property type="match status" value="1"/>
</dbReference>
<evidence type="ECO:0000256" key="1">
    <source>
        <dbReference type="ARBA" id="ARBA00022801"/>
    </source>
</evidence>
<protein>
    <submittedName>
        <fullName evidence="3">Alpha/beta fold hydrolase</fullName>
    </submittedName>
</protein>
<dbReference type="AlphaFoldDB" id="A0A7X1ZJ38"/>
<dbReference type="GO" id="GO:0016787">
    <property type="term" value="F:hydrolase activity"/>
    <property type="evidence" value="ECO:0007669"/>
    <property type="project" value="UniProtKB-KW"/>
</dbReference>
<reference evidence="3 4" key="1">
    <citation type="submission" date="2019-10" db="EMBL/GenBank/DDBJ databases">
        <title>Draft whole-genome sequence of the purple nonsulfur photosynthetic bacterium Roseospira navarrensis DSM 15114.</title>
        <authorList>
            <person name="Kyndt J.A."/>
            <person name="Meyer T.E."/>
        </authorList>
    </citation>
    <scope>NUCLEOTIDE SEQUENCE [LARGE SCALE GENOMIC DNA]</scope>
    <source>
        <strain evidence="3 4">DSM 15114</strain>
    </source>
</reference>
<dbReference type="InterPro" id="IPR029058">
    <property type="entry name" value="AB_hydrolase_fold"/>
</dbReference>
<feature type="domain" description="AB hydrolase-1" evidence="2">
    <location>
        <begin position="14"/>
        <end position="251"/>
    </location>
</feature>
<dbReference type="Proteomes" id="UP000434582">
    <property type="component" value="Unassembled WGS sequence"/>
</dbReference>
<evidence type="ECO:0000313" key="3">
    <source>
        <dbReference type="EMBL" id="MQX38357.1"/>
    </source>
</evidence>